<name>A0A1B6JL88_9HEMI</name>
<organism evidence="2">
    <name type="scientific">Homalodisca liturata</name>
    <dbReference type="NCBI Taxonomy" id="320908"/>
    <lineage>
        <taxon>Eukaryota</taxon>
        <taxon>Metazoa</taxon>
        <taxon>Ecdysozoa</taxon>
        <taxon>Arthropoda</taxon>
        <taxon>Hexapoda</taxon>
        <taxon>Insecta</taxon>
        <taxon>Pterygota</taxon>
        <taxon>Neoptera</taxon>
        <taxon>Paraneoptera</taxon>
        <taxon>Hemiptera</taxon>
        <taxon>Auchenorrhyncha</taxon>
        <taxon>Membracoidea</taxon>
        <taxon>Cicadellidae</taxon>
        <taxon>Cicadellinae</taxon>
        <taxon>Proconiini</taxon>
        <taxon>Homalodisca</taxon>
    </lineage>
</organism>
<dbReference type="AlphaFoldDB" id="A0A1B6JL88"/>
<protein>
    <submittedName>
        <fullName evidence="2">Uncharacterized protein</fullName>
    </submittedName>
</protein>
<feature type="compositionally biased region" description="Polar residues" evidence="1">
    <location>
        <begin position="78"/>
        <end position="107"/>
    </location>
</feature>
<feature type="non-terminal residue" evidence="2">
    <location>
        <position position="1"/>
    </location>
</feature>
<feature type="region of interest" description="Disordered" evidence="1">
    <location>
        <begin position="77"/>
        <end position="142"/>
    </location>
</feature>
<evidence type="ECO:0000256" key="1">
    <source>
        <dbReference type="SAM" id="MobiDB-lite"/>
    </source>
</evidence>
<feature type="region of interest" description="Disordered" evidence="1">
    <location>
        <begin position="1"/>
        <end position="48"/>
    </location>
</feature>
<accession>A0A1B6JL88</accession>
<sequence>EPLPPPEAMLIDCDHDGTNESSEADTYNFPPQIDDPQAQEADDSEDPERFIARLVQDMTEEEIQFLCMIYENDHRESNQGIEQASNQPNESLSTTSRAHLDANNQPHYSGRIEIPEQLQDSAQQDEDYENSNPPKRRKICQTEQVRQILQFAKKADTTTNKK</sequence>
<dbReference type="EMBL" id="GECU01007675">
    <property type="protein sequence ID" value="JAT00032.1"/>
    <property type="molecule type" value="Transcribed_RNA"/>
</dbReference>
<reference evidence="2" key="1">
    <citation type="submission" date="2015-11" db="EMBL/GenBank/DDBJ databases">
        <title>De novo transcriptome assembly of four potential Pierce s Disease insect vectors from Arizona vineyards.</title>
        <authorList>
            <person name="Tassone E.E."/>
        </authorList>
    </citation>
    <scope>NUCLEOTIDE SEQUENCE</scope>
</reference>
<evidence type="ECO:0000313" key="2">
    <source>
        <dbReference type="EMBL" id="JAT00032.1"/>
    </source>
</evidence>
<gene>
    <name evidence="2" type="ORF">g.59039</name>
</gene>
<proteinExistence type="predicted"/>